<comment type="caution">
    <text evidence="2">The sequence shown here is derived from an EMBL/GenBank/DDBJ whole genome shotgun (WGS) entry which is preliminary data.</text>
</comment>
<keyword evidence="3" id="KW-1185">Reference proteome</keyword>
<organism evidence="2 3">
    <name type="scientific">Methylorubrum rhodesianum</name>
    <dbReference type="NCBI Taxonomy" id="29427"/>
    <lineage>
        <taxon>Bacteria</taxon>
        <taxon>Pseudomonadati</taxon>
        <taxon>Pseudomonadota</taxon>
        <taxon>Alphaproteobacteria</taxon>
        <taxon>Hyphomicrobiales</taxon>
        <taxon>Methylobacteriaceae</taxon>
        <taxon>Methylorubrum</taxon>
    </lineage>
</organism>
<accession>A0ABU9ZAW8</accession>
<dbReference type="Proteomes" id="UP001404845">
    <property type="component" value="Unassembled WGS sequence"/>
</dbReference>
<dbReference type="EMBL" id="JAQYXL010000001">
    <property type="protein sequence ID" value="MEN3228497.1"/>
    <property type="molecule type" value="Genomic_DNA"/>
</dbReference>
<dbReference type="SUPFAM" id="SSF52540">
    <property type="entry name" value="P-loop containing nucleoside triphosphate hydrolases"/>
    <property type="match status" value="1"/>
</dbReference>
<feature type="region of interest" description="Disordered" evidence="1">
    <location>
        <begin position="227"/>
        <end position="260"/>
    </location>
</feature>
<dbReference type="PANTHER" id="PTHR30050">
    <property type="entry name" value="CHROMOSOMAL REPLICATION INITIATOR PROTEIN DNAA"/>
    <property type="match status" value="1"/>
</dbReference>
<gene>
    <name evidence="2" type="ORF">PUR21_12780</name>
</gene>
<sequence length="260" mass="28227">MRDTAPPKQLAFDLPLDPRYGAEDFLVSPSNEEAYALIEAWPDWPDTVFLLRGPPGSGKSHLASIWATRAQAWTVPAADVSMEQVSHLISNGALVIEDVDREAGRDEAALFHLLNLARERRFPVLLTACGGVDGFGLRVADLRSRLRLAPGAEIGPPDDALLKAVIVKLFADRQLGIDTSVVDALALRIDRSLARVREVVAELDRDALGRRRRITRPLALAVLERMEADDGRAGTGEDDRDEEGPDGEDRGADPLDGGAV</sequence>
<dbReference type="Gene3D" id="3.40.50.300">
    <property type="entry name" value="P-loop containing nucleotide triphosphate hydrolases"/>
    <property type="match status" value="1"/>
</dbReference>
<dbReference type="RefSeq" id="WP_200671963.1">
    <property type="nucleotide sequence ID" value="NZ_JACWCW010000100.1"/>
</dbReference>
<proteinExistence type="predicted"/>
<reference evidence="2 3" key="1">
    <citation type="journal article" date="2023" name="PLoS ONE">
        <title>Complete genome assembly of Hawai'i environmental nontuberculous mycobacteria reveals unexpected co-isolation with methylobacteria.</title>
        <authorList>
            <person name="Hendrix J."/>
            <person name="Epperson L.E."/>
            <person name="Tong E.I."/>
            <person name="Chan Y.L."/>
            <person name="Hasan N.A."/>
            <person name="Dawrs S.N."/>
            <person name="Norton G.J."/>
            <person name="Virdi R."/>
            <person name="Crooks J.L."/>
            <person name="Chan E.D."/>
            <person name="Honda J.R."/>
            <person name="Strong M."/>
        </authorList>
    </citation>
    <scope>NUCLEOTIDE SEQUENCE [LARGE SCALE GENOMIC DNA]</scope>
    <source>
        <strain evidence="2 3">NJH_HI01</strain>
    </source>
</reference>
<name>A0ABU9ZAW8_9HYPH</name>
<dbReference type="Gene3D" id="1.10.8.60">
    <property type="match status" value="1"/>
</dbReference>
<dbReference type="InterPro" id="IPR027417">
    <property type="entry name" value="P-loop_NTPase"/>
</dbReference>
<dbReference type="PANTHER" id="PTHR30050:SF5">
    <property type="entry name" value="DNAA REGULATORY INACTIVATOR HDA"/>
    <property type="match status" value="1"/>
</dbReference>
<evidence type="ECO:0000313" key="3">
    <source>
        <dbReference type="Proteomes" id="UP001404845"/>
    </source>
</evidence>
<protein>
    <recommendedName>
        <fullName evidence="4">Regulatory inactivation of DnaA Hda protein</fullName>
    </recommendedName>
</protein>
<evidence type="ECO:0008006" key="4">
    <source>
        <dbReference type="Google" id="ProtNLM"/>
    </source>
</evidence>
<feature type="compositionally biased region" description="Basic and acidic residues" evidence="1">
    <location>
        <begin position="227"/>
        <end position="237"/>
    </location>
</feature>
<evidence type="ECO:0000313" key="2">
    <source>
        <dbReference type="EMBL" id="MEN3228497.1"/>
    </source>
</evidence>
<evidence type="ECO:0000256" key="1">
    <source>
        <dbReference type="SAM" id="MobiDB-lite"/>
    </source>
</evidence>